<feature type="compositionally biased region" description="Basic and acidic residues" evidence="1">
    <location>
        <begin position="12"/>
        <end position="22"/>
    </location>
</feature>
<sequence length="175" mass="19736">MSNVWKLASEVNESKQKTQDLEKRFDEATLDSRSYVSRQEHEKTLKDLLGASSSVAKMIESGLSESHNAFVTTFMPDSDVAQVPFVDQSEQFGMLDNPILTNMWQCNDTQDSPLTLVPRERDAASTPSLPMRSLPRWVLGQTFAMWGCRRQPPCIEENLYRARSATEGETSEDGL</sequence>
<reference evidence="2" key="1">
    <citation type="journal article" date="2023" name="IMA Fungus">
        <title>Comparative genomic study of the Penicillium genus elucidates a diverse pangenome and 15 lateral gene transfer events.</title>
        <authorList>
            <person name="Petersen C."/>
            <person name="Sorensen T."/>
            <person name="Nielsen M.R."/>
            <person name="Sondergaard T.E."/>
            <person name="Sorensen J.L."/>
            <person name="Fitzpatrick D.A."/>
            <person name="Frisvad J.C."/>
            <person name="Nielsen K.L."/>
        </authorList>
    </citation>
    <scope>NUCLEOTIDE SEQUENCE</scope>
    <source>
        <strain evidence="2">IBT 15450</strain>
    </source>
</reference>
<evidence type="ECO:0000313" key="2">
    <source>
        <dbReference type="EMBL" id="KAJ6050990.1"/>
    </source>
</evidence>
<reference evidence="2" key="2">
    <citation type="submission" date="2023-01" db="EMBL/GenBank/DDBJ databases">
        <authorList>
            <person name="Petersen C."/>
        </authorList>
    </citation>
    <scope>NUCLEOTIDE SEQUENCE</scope>
    <source>
        <strain evidence="2">IBT 15450</strain>
    </source>
</reference>
<dbReference type="AlphaFoldDB" id="A0AAD6IJE9"/>
<keyword evidence="3" id="KW-1185">Reference proteome</keyword>
<accession>A0AAD6IJE9</accession>
<gene>
    <name evidence="2" type="ORF">N7460_001524</name>
</gene>
<evidence type="ECO:0000256" key="1">
    <source>
        <dbReference type="SAM" id="MobiDB-lite"/>
    </source>
</evidence>
<feature type="region of interest" description="Disordered" evidence="1">
    <location>
        <begin position="1"/>
        <end position="22"/>
    </location>
</feature>
<dbReference type="Proteomes" id="UP001219568">
    <property type="component" value="Unassembled WGS sequence"/>
</dbReference>
<organism evidence="2 3">
    <name type="scientific">Penicillium canescens</name>
    <dbReference type="NCBI Taxonomy" id="5083"/>
    <lineage>
        <taxon>Eukaryota</taxon>
        <taxon>Fungi</taxon>
        <taxon>Dikarya</taxon>
        <taxon>Ascomycota</taxon>
        <taxon>Pezizomycotina</taxon>
        <taxon>Eurotiomycetes</taxon>
        <taxon>Eurotiomycetidae</taxon>
        <taxon>Eurotiales</taxon>
        <taxon>Aspergillaceae</taxon>
        <taxon>Penicillium</taxon>
    </lineage>
</organism>
<proteinExistence type="predicted"/>
<dbReference type="EMBL" id="JAQJZL010000002">
    <property type="protein sequence ID" value="KAJ6050990.1"/>
    <property type="molecule type" value="Genomic_DNA"/>
</dbReference>
<name>A0AAD6IJE9_PENCN</name>
<protein>
    <submittedName>
        <fullName evidence="2">Uncharacterized protein</fullName>
    </submittedName>
</protein>
<evidence type="ECO:0000313" key="3">
    <source>
        <dbReference type="Proteomes" id="UP001219568"/>
    </source>
</evidence>
<comment type="caution">
    <text evidence="2">The sequence shown here is derived from an EMBL/GenBank/DDBJ whole genome shotgun (WGS) entry which is preliminary data.</text>
</comment>